<dbReference type="Proteomes" id="UP000050790">
    <property type="component" value="Unassembled WGS sequence"/>
</dbReference>
<dbReference type="WBParaSite" id="SMRG1_72800.1">
    <property type="protein sequence ID" value="SMRG1_72800.1"/>
    <property type="gene ID" value="SMRG1_72800"/>
</dbReference>
<dbReference type="WBParaSite" id="SMRG1_34740.10">
    <property type="protein sequence ID" value="SMRG1_34740.10"/>
    <property type="gene ID" value="SMRG1_34740"/>
</dbReference>
<dbReference type="Pfam" id="PF03564">
    <property type="entry name" value="DUF1759"/>
    <property type="match status" value="1"/>
</dbReference>
<dbReference type="WBParaSite" id="SMRG1_34740.9">
    <property type="protein sequence ID" value="SMRG1_34740.9"/>
    <property type="gene ID" value="SMRG1_34740"/>
</dbReference>
<dbReference type="WBParaSite" id="SMRG1_34740.12">
    <property type="protein sequence ID" value="SMRG1_34740.12"/>
    <property type="gene ID" value="SMRG1_34740"/>
</dbReference>
<feature type="compositionally biased region" description="Basic residues" evidence="2">
    <location>
        <begin position="1"/>
        <end position="10"/>
    </location>
</feature>
<dbReference type="WBParaSite" id="SMRG1_72800.2">
    <property type="protein sequence ID" value="SMRG1_72800.2"/>
    <property type="gene ID" value="SMRG1_72800"/>
</dbReference>
<evidence type="ECO:0000259" key="3">
    <source>
        <dbReference type="PROSITE" id="PS50994"/>
    </source>
</evidence>
<keyword evidence="1" id="KW-0175">Coiled coil</keyword>
<dbReference type="InterPro" id="IPR000477">
    <property type="entry name" value="RT_dom"/>
</dbReference>
<dbReference type="InterPro" id="IPR001584">
    <property type="entry name" value="Integrase_cat-core"/>
</dbReference>
<dbReference type="WBParaSite" id="SMRG1_34740.6">
    <property type="protein sequence ID" value="SMRG1_34740.6"/>
    <property type="gene ID" value="SMRG1_34740"/>
</dbReference>
<dbReference type="WBParaSite" id="SMRG1_72800.6">
    <property type="protein sequence ID" value="SMRG1_72800.6"/>
    <property type="gene ID" value="SMRG1_72800"/>
</dbReference>
<evidence type="ECO:0000313" key="4">
    <source>
        <dbReference type="Proteomes" id="UP000050790"/>
    </source>
</evidence>
<dbReference type="WBParaSite" id="SMRG1_34740.3">
    <property type="protein sequence ID" value="SMRG1_34740.3"/>
    <property type="gene ID" value="SMRG1_34740"/>
</dbReference>
<reference evidence="5 6" key="1">
    <citation type="submission" date="2023-11" db="UniProtKB">
        <authorList>
            <consortium name="WormBaseParasite"/>
        </authorList>
    </citation>
    <scope>IDENTIFICATION</scope>
</reference>
<dbReference type="WBParaSite" id="SMRG1_34740.4">
    <property type="protein sequence ID" value="SMRG1_34740.4"/>
    <property type="gene ID" value="SMRG1_34740"/>
</dbReference>
<dbReference type="InterPro" id="IPR041588">
    <property type="entry name" value="Integrase_H2C2"/>
</dbReference>
<dbReference type="Pfam" id="PF05380">
    <property type="entry name" value="Peptidase_A17"/>
    <property type="match status" value="1"/>
</dbReference>
<dbReference type="WBParaSite" id="SMRG1_34740.13">
    <property type="protein sequence ID" value="SMRG1_34740.13"/>
    <property type="gene ID" value="SMRG1_34740"/>
</dbReference>
<dbReference type="WBParaSite" id="SMRG1_72800.5">
    <property type="protein sequence ID" value="SMRG1_72800.5"/>
    <property type="gene ID" value="SMRG1_72800"/>
</dbReference>
<dbReference type="WBParaSite" id="SMRG1_34740.2">
    <property type="protein sequence ID" value="SMRG1_34740.2"/>
    <property type="gene ID" value="SMRG1_34740"/>
</dbReference>
<dbReference type="WBParaSite" id="SMRG1_34750.1">
    <property type="protein sequence ID" value="SMRG1_34750.1"/>
    <property type="gene ID" value="SMRG1_34750"/>
</dbReference>
<dbReference type="WBParaSite" id="SMRG1_34740.5">
    <property type="protein sequence ID" value="SMRG1_34740.5"/>
    <property type="gene ID" value="SMRG1_34740"/>
</dbReference>
<feature type="compositionally biased region" description="Polar residues" evidence="2">
    <location>
        <begin position="24"/>
        <end position="33"/>
    </location>
</feature>
<dbReference type="WBParaSite" id="SMRG1_34740.7">
    <property type="protein sequence ID" value="SMRG1_34740.7"/>
    <property type="gene ID" value="SMRG1_34740"/>
</dbReference>
<dbReference type="WBParaSite" id="SMRG1_34740.8">
    <property type="protein sequence ID" value="SMRG1_34740.8"/>
    <property type="gene ID" value="SMRG1_34740"/>
</dbReference>
<dbReference type="SUPFAM" id="SSF53098">
    <property type="entry name" value="Ribonuclease H-like"/>
    <property type="match status" value="1"/>
</dbReference>
<dbReference type="InterPro" id="IPR008042">
    <property type="entry name" value="Retrotrans_Pao"/>
</dbReference>
<evidence type="ECO:0000313" key="5">
    <source>
        <dbReference type="WBParaSite" id="SMRG1_34740.1"/>
    </source>
</evidence>
<feature type="region of interest" description="Disordered" evidence="2">
    <location>
        <begin position="1"/>
        <end position="37"/>
    </location>
</feature>
<dbReference type="GO" id="GO:0015074">
    <property type="term" value="P:DNA integration"/>
    <property type="evidence" value="ECO:0007669"/>
    <property type="project" value="InterPro"/>
</dbReference>
<dbReference type="CDD" id="cd01644">
    <property type="entry name" value="RT_pepA17"/>
    <property type="match status" value="1"/>
</dbReference>
<dbReference type="Pfam" id="PF00078">
    <property type="entry name" value="RVT_1"/>
    <property type="match status" value="1"/>
</dbReference>
<feature type="coiled-coil region" evidence="1">
    <location>
        <begin position="550"/>
        <end position="577"/>
    </location>
</feature>
<name>A0AA84ZK04_9TREM</name>
<evidence type="ECO:0000256" key="1">
    <source>
        <dbReference type="SAM" id="Coils"/>
    </source>
</evidence>
<dbReference type="GO" id="GO:0003676">
    <property type="term" value="F:nucleic acid binding"/>
    <property type="evidence" value="ECO:0007669"/>
    <property type="project" value="InterPro"/>
</dbReference>
<proteinExistence type="predicted"/>
<evidence type="ECO:0000313" key="7">
    <source>
        <dbReference type="WBParaSite" id="SMRG1_34740.4"/>
    </source>
</evidence>
<organism evidence="4 7">
    <name type="scientific">Schistosoma margrebowiei</name>
    <dbReference type="NCBI Taxonomy" id="48269"/>
    <lineage>
        <taxon>Eukaryota</taxon>
        <taxon>Metazoa</taxon>
        <taxon>Spiralia</taxon>
        <taxon>Lophotrochozoa</taxon>
        <taxon>Platyhelminthes</taxon>
        <taxon>Trematoda</taxon>
        <taxon>Digenea</taxon>
        <taxon>Strigeidida</taxon>
        <taxon>Schistosomatoidea</taxon>
        <taxon>Schistosomatidae</taxon>
        <taxon>Schistosoma</taxon>
    </lineage>
</organism>
<dbReference type="WBParaSite" id="SMRG1_72800.3">
    <property type="protein sequence ID" value="SMRG1_72800.3"/>
    <property type="gene ID" value="SMRG1_72800"/>
</dbReference>
<dbReference type="PANTHER" id="PTHR47331:SF1">
    <property type="entry name" value="GAG-LIKE PROTEIN"/>
    <property type="match status" value="1"/>
</dbReference>
<dbReference type="InterPro" id="IPR040676">
    <property type="entry name" value="DUF5641"/>
</dbReference>
<feature type="compositionally biased region" description="Basic and acidic residues" evidence="2">
    <location>
        <begin position="14"/>
        <end position="23"/>
    </location>
</feature>
<dbReference type="Gene3D" id="1.10.340.70">
    <property type="match status" value="1"/>
</dbReference>
<evidence type="ECO:0000256" key="2">
    <source>
        <dbReference type="SAM" id="MobiDB-lite"/>
    </source>
</evidence>
<dbReference type="PANTHER" id="PTHR47331">
    <property type="entry name" value="PHD-TYPE DOMAIN-CONTAINING PROTEIN"/>
    <property type="match status" value="1"/>
</dbReference>
<dbReference type="InterPro" id="IPR036397">
    <property type="entry name" value="RNaseH_sf"/>
</dbReference>
<dbReference type="PROSITE" id="PS50994">
    <property type="entry name" value="INTEGRASE"/>
    <property type="match status" value="1"/>
</dbReference>
<dbReference type="WBParaSite" id="SMRG1_34740.1">
    <property type="protein sequence ID" value="SMRG1_34740.1"/>
    <property type="gene ID" value="SMRG1_34740"/>
</dbReference>
<dbReference type="Gene3D" id="3.10.10.10">
    <property type="entry name" value="HIV Type 1 Reverse Transcriptase, subunit A, domain 1"/>
    <property type="match status" value="1"/>
</dbReference>
<feature type="domain" description="Integrase catalytic" evidence="3">
    <location>
        <begin position="1362"/>
        <end position="1558"/>
    </location>
</feature>
<dbReference type="InterPro" id="IPR012337">
    <property type="entry name" value="RNaseH-like_sf"/>
</dbReference>
<dbReference type="InterPro" id="IPR005312">
    <property type="entry name" value="DUF1759"/>
</dbReference>
<dbReference type="Gene3D" id="3.30.420.10">
    <property type="entry name" value="Ribonuclease H-like superfamily/Ribonuclease H"/>
    <property type="match status" value="1"/>
</dbReference>
<dbReference type="SUPFAM" id="SSF56672">
    <property type="entry name" value="DNA/RNA polymerases"/>
    <property type="match status" value="1"/>
</dbReference>
<evidence type="ECO:0000313" key="6">
    <source>
        <dbReference type="WBParaSite" id="SMRG1_34740.10"/>
    </source>
</evidence>
<sequence length="1671" mass="190650">MPNNRRRKLSPRLVDVKRDEQKDGSPQSKQVPSDASMCHGSYSNRDDCNYSESSCDIMSDGIENLNLDVKQAKDVRPSAFFIGPELPKVELSYFDGQPRGYWKFLREFETYVESRVKDDGQRLLYLIHYCKGKAKTAIEGCVMLEASFGYKKAKEILKRLFGQAHVIARETLEDLFKTTNVDYSDPEQLTNLAIRMENCSMVLKQMKYTADLNSLITLERIVGLLPQVMQAQWADWVDELTEDNREPTFDELTQFIASRARVANSRFGRLANRPRKGHNVKTNCHLQLEQANNSKEKAKCSVCSLDHAIYKCPKFLALTVQERWSHAKVNGICFVCLRQGHKVSECKLAKRCNVEGCERKHHSLLHSESEKPGTSSCCGYTKSLISQVCLGMIPVRLKSRKAEIVGYALLDNGSDVTLIKSNCLRSLGLSEDEASVVVETVGGIRTMKVTSAPFEVHSLDQSEHVTIEGALVVASIPGHKPTKSAMNNLVKWPHLSDVPIDSLDSEEVLLLIGCDVPEAHWVLDQRLGGRKNPYAVKTLLGWTVFGPASYSEHRKRVVNHTSKLQTLENEIRKLYDVEFSDVYSNDKSVSLEDSAAIRIVEEGTRFENGHFVVPIPWKVNPNMKGGNYEVASSRLQSLKRRLLKDDILYIKYTKGIESNFIKGYAEKIPEMQLQPSYRPRWYLPHHAVINPKKPEKLRVVLDCAAKFAGVSLNDMIYQGPDTTAELVCILLRFRKEAVAISADVEEMFMQVKVPESDRGALRFLWWQEGDMSREPSEFQMTSHPFGAISSPFCANFALNKTAQIFSDGYDGYVVDAVKNNFYVDDCLISFSTCDQAKSFVKQISELLCRGGFKLKKWVTNSEEVRTILPDVCKEQSLIEMSTSYDTTHRTLGVEWDFKQDVFKFYFDTPERPLTRRGILSIVSSLFDPLGLIAPVCLTAKLLLQKLCKSQIGWDQPLNEPYISAWLSWVNFMRQIGHVTIARGIKRRIDEPDAKVELHLFSDASEVGYGAVAYARVSYLKEPPYCILLYSKSRVAPIRQVTIPRLEMAAAVLSVRLSEVLRRSLPNFFCKVNFHTDSMIVLYYIKNVENRYSTYIANRLAVVHQYTKVEQWNYVKSSHNPADWTSRGIQKMTDLESWFKCPTLLHGEFCTTITDCPEPTPDDIEFRKTAVVNLGSVKHNMSPILSYYSEWLKLVRAVAWLRRFIEFLMVLRSPSHEGSVHLGCLKVKELDIAKRKILLMVQKEVYGEIFSGFKNDSKVVSHNDLKGLSPIMLDGLLCVGGRLSYSDFSNAFKHPIILPSRHLVTEMIIRHYHKEQGHTGTSQVLATIRKSYWIIKGTSTVKRVIGKCVICRRYTMVTGQQLMAPLPACRVQQGWYSFSAVGVDYFGPLFVKRGRSLEKRYGCVFTCLQTRAVHIEMTHSLNTDSFIMALLRFIGRRGKPAEIYSDNGSNFVGAVSELRRFVQQLNQQKIDKELSARQIQWHFNPPSASHRGGVWERMIRSIRRLLLLITREQTLTDETLNTYLIEIERILNDRPLTPVVQDANDKLALSPNSLLLLRECDGIVEEGSIRDKYDKRWKQVNHLANVFWKRWLREYLPSLQKRQKWLVEHRNFQKGDVVIVASDISTRGKWPLGVVEDCEIDDDGRVRTVVVRTNGGLVRRDIRRLCLLEGSN</sequence>
<accession>A0AA84ZK04</accession>
<dbReference type="Pfam" id="PF18701">
    <property type="entry name" value="DUF5641"/>
    <property type="match status" value="1"/>
</dbReference>
<dbReference type="Gene3D" id="3.30.70.270">
    <property type="match status" value="1"/>
</dbReference>
<dbReference type="InterPro" id="IPR043128">
    <property type="entry name" value="Rev_trsase/Diguanyl_cyclase"/>
</dbReference>
<dbReference type="InterPro" id="IPR043502">
    <property type="entry name" value="DNA/RNA_pol_sf"/>
</dbReference>
<protein>
    <recommendedName>
        <fullName evidence="3">Integrase catalytic domain-containing protein</fullName>
    </recommendedName>
</protein>
<dbReference type="WBParaSite" id="SMRG1_72800.4">
    <property type="protein sequence ID" value="SMRG1_72800.4"/>
    <property type="gene ID" value="SMRG1_72800"/>
</dbReference>
<dbReference type="Pfam" id="PF17921">
    <property type="entry name" value="Integrase_H2C2"/>
    <property type="match status" value="1"/>
</dbReference>